<evidence type="ECO:0000256" key="12">
    <source>
        <dbReference type="PIRNR" id="PIRNR015601"/>
    </source>
</evidence>
<dbReference type="AlphaFoldDB" id="A0A6I3IJ92"/>
<proteinExistence type="inferred from homology"/>
<dbReference type="InterPro" id="IPR029026">
    <property type="entry name" value="tRNA_m1G_MTases_N"/>
</dbReference>
<dbReference type="GO" id="GO:0070475">
    <property type="term" value="P:rRNA base methylation"/>
    <property type="evidence" value="ECO:0007669"/>
    <property type="project" value="TreeGrafter"/>
</dbReference>
<dbReference type="PANTHER" id="PTHR30027:SF3">
    <property type="entry name" value="16S RRNA (URACIL(1498)-N(3))-METHYLTRANSFERASE"/>
    <property type="match status" value="1"/>
</dbReference>
<dbReference type="InterPro" id="IPR029028">
    <property type="entry name" value="Alpha/beta_knot_MTases"/>
</dbReference>
<dbReference type="InterPro" id="IPR046886">
    <property type="entry name" value="RsmE_MTase_dom"/>
</dbReference>
<dbReference type="GO" id="GO:0070042">
    <property type="term" value="F:rRNA (uridine-N3-)-methyltransferase activity"/>
    <property type="evidence" value="ECO:0007669"/>
    <property type="project" value="TreeGrafter"/>
</dbReference>
<organism evidence="14 15">
    <name type="scientific">Arsenicicoccus cauae</name>
    <dbReference type="NCBI Taxonomy" id="2663847"/>
    <lineage>
        <taxon>Bacteria</taxon>
        <taxon>Bacillati</taxon>
        <taxon>Actinomycetota</taxon>
        <taxon>Actinomycetes</taxon>
        <taxon>Micrococcales</taxon>
        <taxon>Intrasporangiaceae</taxon>
        <taxon>Arsenicicoccus</taxon>
    </lineage>
</organism>
<keyword evidence="5 12" id="KW-0963">Cytoplasm</keyword>
<dbReference type="Gene3D" id="2.40.240.20">
    <property type="entry name" value="Hypothetical PUA domain-like, domain 1"/>
    <property type="match status" value="1"/>
</dbReference>
<evidence type="ECO:0000256" key="7">
    <source>
        <dbReference type="ARBA" id="ARBA00022603"/>
    </source>
</evidence>
<gene>
    <name evidence="14" type="ORF">GGG17_12265</name>
</gene>
<dbReference type="NCBIfam" id="NF008693">
    <property type="entry name" value="PRK11713.2-3"/>
    <property type="match status" value="1"/>
</dbReference>
<evidence type="ECO:0000259" key="13">
    <source>
        <dbReference type="Pfam" id="PF04452"/>
    </source>
</evidence>
<keyword evidence="7 12" id="KW-0489">Methyltransferase</keyword>
<protein>
    <recommendedName>
        <fullName evidence="4 12">Ribosomal RNA small subunit methyltransferase E</fullName>
        <ecNumber evidence="3 12">2.1.1.193</ecNumber>
    </recommendedName>
</protein>
<dbReference type="Proteomes" id="UP000431092">
    <property type="component" value="Unassembled WGS sequence"/>
</dbReference>
<evidence type="ECO:0000256" key="2">
    <source>
        <dbReference type="ARBA" id="ARBA00005528"/>
    </source>
</evidence>
<feature type="domain" description="Ribosomal RNA small subunit methyltransferase E methyltransferase" evidence="13">
    <location>
        <begin position="82"/>
        <end position="240"/>
    </location>
</feature>
<accession>A0A6I3IJ92</accession>
<comment type="caution">
    <text evidence="14">The sequence shown here is derived from an EMBL/GenBank/DDBJ whole genome shotgun (WGS) entry which is preliminary data.</text>
</comment>
<evidence type="ECO:0000256" key="11">
    <source>
        <dbReference type="ARBA" id="ARBA00047944"/>
    </source>
</evidence>
<keyword evidence="9 12" id="KW-0949">S-adenosyl-L-methionine</keyword>
<dbReference type="InterPro" id="IPR015947">
    <property type="entry name" value="PUA-like_sf"/>
</dbReference>
<comment type="catalytic activity">
    <reaction evidence="11 12">
        <text>uridine(1498) in 16S rRNA + S-adenosyl-L-methionine = N(3)-methyluridine(1498) in 16S rRNA + S-adenosyl-L-homocysteine + H(+)</text>
        <dbReference type="Rhea" id="RHEA:42920"/>
        <dbReference type="Rhea" id="RHEA-COMP:10283"/>
        <dbReference type="Rhea" id="RHEA-COMP:10284"/>
        <dbReference type="ChEBI" id="CHEBI:15378"/>
        <dbReference type="ChEBI" id="CHEBI:57856"/>
        <dbReference type="ChEBI" id="CHEBI:59789"/>
        <dbReference type="ChEBI" id="CHEBI:65315"/>
        <dbReference type="ChEBI" id="CHEBI:74502"/>
        <dbReference type="EC" id="2.1.1.193"/>
    </reaction>
</comment>
<dbReference type="Gene3D" id="3.40.1280.10">
    <property type="match status" value="1"/>
</dbReference>
<name>A0A6I3IJ92_9MICO</name>
<dbReference type="RefSeq" id="WP_154594008.1">
    <property type="nucleotide sequence ID" value="NZ_CP171001.1"/>
</dbReference>
<comment type="function">
    <text evidence="10 12">Specifically methylates the N3 position of the uracil ring of uridine 1498 (m3U1498) in 16S rRNA. Acts on the fully assembled 30S ribosomal subunit.</text>
</comment>
<comment type="subcellular location">
    <subcellularLocation>
        <location evidence="1 12">Cytoplasm</location>
    </subcellularLocation>
</comment>
<reference evidence="14 15" key="1">
    <citation type="submission" date="2019-11" db="EMBL/GenBank/DDBJ databases">
        <title>Whole genome sequencing identifies a novel species of the genus Arsenicicoccus isolated from human blood.</title>
        <authorList>
            <person name="Jeong J.H."/>
            <person name="Kweon O.J."/>
            <person name="Kim H.R."/>
            <person name="Kim T.-H."/>
            <person name="Ha S.-M."/>
            <person name="Lee M.-K."/>
        </authorList>
    </citation>
    <scope>NUCLEOTIDE SEQUENCE [LARGE SCALE GENOMIC DNA]</scope>
    <source>
        <strain evidence="14 15">MKL-02</strain>
    </source>
</reference>
<comment type="similarity">
    <text evidence="2 12">Belongs to the RNA methyltransferase RsmE family.</text>
</comment>
<evidence type="ECO:0000313" key="15">
    <source>
        <dbReference type="Proteomes" id="UP000431092"/>
    </source>
</evidence>
<dbReference type="PANTHER" id="PTHR30027">
    <property type="entry name" value="RIBOSOMAL RNA SMALL SUBUNIT METHYLTRANSFERASE E"/>
    <property type="match status" value="1"/>
</dbReference>
<evidence type="ECO:0000256" key="4">
    <source>
        <dbReference type="ARBA" id="ARBA00013673"/>
    </source>
</evidence>
<evidence type="ECO:0000256" key="6">
    <source>
        <dbReference type="ARBA" id="ARBA00022552"/>
    </source>
</evidence>
<dbReference type="EMBL" id="WLVL01000040">
    <property type="protein sequence ID" value="MTB72723.1"/>
    <property type="molecule type" value="Genomic_DNA"/>
</dbReference>
<evidence type="ECO:0000256" key="3">
    <source>
        <dbReference type="ARBA" id="ARBA00012328"/>
    </source>
</evidence>
<keyword evidence="15" id="KW-1185">Reference proteome</keyword>
<dbReference type="PIRSF" id="PIRSF015601">
    <property type="entry name" value="MTase_slr0722"/>
    <property type="match status" value="1"/>
</dbReference>
<evidence type="ECO:0000256" key="10">
    <source>
        <dbReference type="ARBA" id="ARBA00025699"/>
    </source>
</evidence>
<sequence length="246" mass="25456">MTAPLFLLPPGSLAGVTPGASVLVDGPEGRHAAGSLRLQRGEAVLLSDGSGAEVAGSVSTVASGEITVRVETVCRPAAPTPRFVLVQALAKGDRDEQAIESATELGVDEVVPWGAARSIVQWRGDRAAKAHRKWEQVVAAAAKQSRRHRTPSVAEHETSRQLAGRLACASLALVLHEDATTSVNDVELPGSGEVVVVVGPEGGISAEELATFEEAGARAIRLGPHVLRSSSAGPAALAVLLARTRW</sequence>
<dbReference type="InterPro" id="IPR006700">
    <property type="entry name" value="RsmE"/>
</dbReference>
<keyword evidence="8 12" id="KW-0808">Transferase</keyword>
<dbReference type="FunFam" id="3.40.1280.10:FF:000023">
    <property type="entry name" value="Ribosomal RNA small subunit methyltransferase E"/>
    <property type="match status" value="1"/>
</dbReference>
<dbReference type="CDD" id="cd18084">
    <property type="entry name" value="RsmE-like"/>
    <property type="match status" value="1"/>
</dbReference>
<evidence type="ECO:0000256" key="5">
    <source>
        <dbReference type="ARBA" id="ARBA00022490"/>
    </source>
</evidence>
<dbReference type="SUPFAM" id="SSF75217">
    <property type="entry name" value="alpha/beta knot"/>
    <property type="match status" value="1"/>
</dbReference>
<dbReference type="EC" id="2.1.1.193" evidence="3 12"/>
<dbReference type="GO" id="GO:0005737">
    <property type="term" value="C:cytoplasm"/>
    <property type="evidence" value="ECO:0007669"/>
    <property type="project" value="UniProtKB-SubCell"/>
</dbReference>
<evidence type="ECO:0000313" key="14">
    <source>
        <dbReference type="EMBL" id="MTB72723.1"/>
    </source>
</evidence>
<evidence type="ECO:0000256" key="8">
    <source>
        <dbReference type="ARBA" id="ARBA00022679"/>
    </source>
</evidence>
<keyword evidence="6 12" id="KW-0698">rRNA processing</keyword>
<dbReference type="Pfam" id="PF04452">
    <property type="entry name" value="Methyltrans_RNA"/>
    <property type="match status" value="1"/>
</dbReference>
<dbReference type="NCBIfam" id="TIGR00046">
    <property type="entry name" value="RsmE family RNA methyltransferase"/>
    <property type="match status" value="1"/>
</dbReference>
<evidence type="ECO:0000256" key="1">
    <source>
        <dbReference type="ARBA" id="ARBA00004496"/>
    </source>
</evidence>
<dbReference type="SUPFAM" id="SSF88697">
    <property type="entry name" value="PUA domain-like"/>
    <property type="match status" value="1"/>
</dbReference>
<evidence type="ECO:0000256" key="9">
    <source>
        <dbReference type="ARBA" id="ARBA00022691"/>
    </source>
</evidence>